<proteinExistence type="predicted"/>
<feature type="compositionally biased region" description="Low complexity" evidence="1">
    <location>
        <begin position="147"/>
        <end position="167"/>
    </location>
</feature>
<keyword evidence="3" id="KW-1185">Reference proteome</keyword>
<accession>A0A835XVI4</accession>
<dbReference type="Proteomes" id="UP000612055">
    <property type="component" value="Unassembled WGS sequence"/>
</dbReference>
<gene>
    <name evidence="2" type="ORF">HYH03_010834</name>
</gene>
<evidence type="ECO:0008006" key="4">
    <source>
        <dbReference type="Google" id="ProtNLM"/>
    </source>
</evidence>
<feature type="compositionally biased region" description="Gly residues" evidence="1">
    <location>
        <begin position="168"/>
        <end position="178"/>
    </location>
</feature>
<feature type="non-terminal residue" evidence="2">
    <location>
        <position position="256"/>
    </location>
</feature>
<organism evidence="2 3">
    <name type="scientific">Edaphochlamys debaryana</name>
    <dbReference type="NCBI Taxonomy" id="47281"/>
    <lineage>
        <taxon>Eukaryota</taxon>
        <taxon>Viridiplantae</taxon>
        <taxon>Chlorophyta</taxon>
        <taxon>core chlorophytes</taxon>
        <taxon>Chlorophyceae</taxon>
        <taxon>CS clade</taxon>
        <taxon>Chlamydomonadales</taxon>
        <taxon>Chlamydomonadales incertae sedis</taxon>
        <taxon>Edaphochlamys</taxon>
    </lineage>
</organism>
<dbReference type="AlphaFoldDB" id="A0A835XVI4"/>
<sequence length="256" mass="26160">GGMFGYASCMLELPRRNSVAVTSATCEILVLSKDDAETLQADWPDVFDDPDLDPKLARSRSFCLRDRPIMSLQSLAEHHGRQRVEGLGVMPRMSDRTNVLVGHRDADPLFPPAFTQDEAGRPRPTPGPGSAPLSPIPSITPAPAPPALTGLHSSAGPAGFGTPPGASAGAGGGGGGGSFVSPSGSGTPAFARGSRDSVGSGSARRRGVRVTGLGQRSRRAGSAKTVSFDRTVAWVGEGARAAAGGGVELQPVGRNT</sequence>
<evidence type="ECO:0000256" key="1">
    <source>
        <dbReference type="SAM" id="MobiDB-lite"/>
    </source>
</evidence>
<dbReference type="EMBL" id="JAEHOE010000058">
    <property type="protein sequence ID" value="KAG2490921.1"/>
    <property type="molecule type" value="Genomic_DNA"/>
</dbReference>
<feature type="region of interest" description="Disordered" evidence="1">
    <location>
        <begin position="103"/>
        <end position="225"/>
    </location>
</feature>
<protein>
    <recommendedName>
        <fullName evidence="4">Cyclic nucleotide-binding domain-containing protein</fullName>
    </recommendedName>
</protein>
<reference evidence="2" key="1">
    <citation type="journal article" date="2020" name="bioRxiv">
        <title>Comparative genomics of Chlamydomonas.</title>
        <authorList>
            <person name="Craig R.J."/>
            <person name="Hasan A.R."/>
            <person name="Ness R.W."/>
            <person name="Keightley P.D."/>
        </authorList>
    </citation>
    <scope>NUCLEOTIDE SEQUENCE</scope>
    <source>
        <strain evidence="2">CCAP 11/70</strain>
    </source>
</reference>
<evidence type="ECO:0000313" key="3">
    <source>
        <dbReference type="Proteomes" id="UP000612055"/>
    </source>
</evidence>
<feature type="compositionally biased region" description="Low complexity" evidence="1">
    <location>
        <begin position="179"/>
        <end position="202"/>
    </location>
</feature>
<name>A0A835XVI4_9CHLO</name>
<evidence type="ECO:0000313" key="2">
    <source>
        <dbReference type="EMBL" id="KAG2490921.1"/>
    </source>
</evidence>
<feature type="compositionally biased region" description="Pro residues" evidence="1">
    <location>
        <begin position="123"/>
        <end position="146"/>
    </location>
</feature>
<comment type="caution">
    <text evidence="2">The sequence shown here is derived from an EMBL/GenBank/DDBJ whole genome shotgun (WGS) entry which is preliminary data.</text>
</comment>